<evidence type="ECO:0008006" key="5">
    <source>
        <dbReference type="Google" id="ProtNLM"/>
    </source>
</evidence>
<dbReference type="PANTHER" id="PTHR12634:SF8">
    <property type="entry name" value="FIERY MOUNTAIN, ISOFORM D"/>
    <property type="match status" value="1"/>
</dbReference>
<dbReference type="AlphaFoldDB" id="A0A1D2A6R6"/>
<accession>A0A1D2A6R6</accession>
<dbReference type="GO" id="GO:0019888">
    <property type="term" value="F:protein phosphatase regulator activity"/>
    <property type="evidence" value="ECO:0007669"/>
    <property type="project" value="TreeGrafter"/>
</dbReference>
<sequence>MYWRVTGLSQASPVDSILDKDNYTLEELLDEDELIQECKSLNNRLIIFLKQRSSVEALLRFLVEVPDEEEDDPKRRFKYPFAACEVFCCEVEGIFQTLLEDEVLMDLLFSLLASPPPLNCMLAGYFSRVVGCLLARHVEEVGAYLQAHPATLNALCAHCGTTSVAEVVVRLVGAGEVGGGGAPPPPALDWLGESQLLPLLLRALGPEAPPDAAANVAEILAAVAQSPGSPLVAPLAEPEVLARLVSGALSSGTPGAASHALDVCLALLEPVAGGLAHAGAAAAEPVAHAMHAVPIPAPRPVEAEGGRAQAAAAAHATLRAGAIACLSRDVGRLVGMLEVGDGDAAGTGLPGGPWLASYGMLGRPVGHVRLKAVELLASLLHTGDSGAEEAVMATEGVQRAMALVLRYPFNNALHHAATRLLTSFEVGSPALVRHLLGPCGLLRWLLDAPREVRPAPAPADAPAPDAAKRPAPRPLRAGYAGHLTHLANRLVATAEEEGGALVREALRASPEWEAFVRDQLEPRNALESVFAWQCGRPTMHGGDSYQHDAYQRYGVFEGDMEGGEEEEDLDVVAASALATVSGGNGAGPSLGPVWGPGPGSAGPGVTPFHSFVDNSSSSDESSDDASGSDSDGNSPRGPVNDLAASVVVGSVRSASDGADMADMSDDAVLQDVEVAEQLVHLRADFEGALHLRDAPGEGGAEGDGEETRRGTDDAGREAEYDAFLFWKTELPGVGPGEGGSPEPGPPAGDAGAEGAAEDGAGDGARNGTEVGAAEGAAQGASPVQDGGDAKGA</sequence>
<dbReference type="GO" id="GO:0019903">
    <property type="term" value="F:protein phosphatase binding"/>
    <property type="evidence" value="ECO:0007669"/>
    <property type="project" value="InterPro"/>
</dbReference>
<feature type="region of interest" description="Disordered" evidence="3">
    <location>
        <begin position="690"/>
        <end position="792"/>
    </location>
</feature>
<proteinExistence type="inferred from homology"/>
<evidence type="ECO:0000256" key="3">
    <source>
        <dbReference type="SAM" id="MobiDB-lite"/>
    </source>
</evidence>
<organism evidence="4">
    <name type="scientific">Auxenochlorella protothecoides</name>
    <name type="common">Green microalga</name>
    <name type="synonym">Chlorella protothecoides</name>
    <dbReference type="NCBI Taxonomy" id="3075"/>
    <lineage>
        <taxon>Eukaryota</taxon>
        <taxon>Viridiplantae</taxon>
        <taxon>Chlorophyta</taxon>
        <taxon>core chlorophytes</taxon>
        <taxon>Trebouxiophyceae</taxon>
        <taxon>Chlorellales</taxon>
        <taxon>Chlorellaceae</taxon>
        <taxon>Auxenochlorella</taxon>
    </lineage>
</organism>
<dbReference type="Gene3D" id="1.25.10.10">
    <property type="entry name" value="Leucine-rich Repeat Variant"/>
    <property type="match status" value="1"/>
</dbReference>
<feature type="compositionally biased region" description="Basic and acidic residues" evidence="3">
    <location>
        <begin position="705"/>
        <end position="719"/>
    </location>
</feature>
<reference evidence="4" key="1">
    <citation type="submission" date="2015-08" db="EMBL/GenBank/DDBJ databases">
        <authorList>
            <person name="Babu N.S."/>
            <person name="Beckwith C.J."/>
            <person name="Beseler K.G."/>
            <person name="Brison A."/>
            <person name="Carone J.V."/>
            <person name="Caskin T.P."/>
            <person name="Diamond M."/>
            <person name="Durham M.E."/>
            <person name="Foxe J.M."/>
            <person name="Go M."/>
            <person name="Henderson B.A."/>
            <person name="Jones I.B."/>
            <person name="McGettigan J.A."/>
            <person name="Micheletti S.J."/>
            <person name="Nasrallah M.E."/>
            <person name="Ortiz D."/>
            <person name="Piller C.R."/>
            <person name="Privatt S.R."/>
            <person name="Schneider S.L."/>
            <person name="Sharp S."/>
            <person name="Smith T.C."/>
            <person name="Stanton J.D."/>
            <person name="Ullery H.E."/>
            <person name="Wilson R.J."/>
            <person name="Serrano M.G."/>
            <person name="Buck G."/>
            <person name="Lee V."/>
            <person name="Wang Y."/>
            <person name="Carvalho R."/>
            <person name="Voegtly L."/>
            <person name="Shi R."/>
            <person name="Duckworth R."/>
            <person name="Johnson A."/>
            <person name="Loviza R."/>
            <person name="Walstead R."/>
            <person name="Shah Z."/>
            <person name="Kiflezghi M."/>
            <person name="Wade K."/>
            <person name="Ball S.L."/>
            <person name="Bradley K.W."/>
            <person name="Asai D.J."/>
            <person name="Bowman C.A."/>
            <person name="Russell D.A."/>
            <person name="Pope W.H."/>
            <person name="Jacobs-Sera D."/>
            <person name="Hendrix R.W."/>
            <person name="Hatfull G.F."/>
        </authorList>
    </citation>
    <scope>NUCLEOTIDE SEQUENCE</scope>
</reference>
<feature type="region of interest" description="Disordered" evidence="3">
    <location>
        <begin position="454"/>
        <end position="474"/>
    </location>
</feature>
<evidence type="ECO:0000256" key="1">
    <source>
        <dbReference type="ARBA" id="ARBA00006180"/>
    </source>
</evidence>
<gene>
    <name evidence="4" type="ORF">g.7881</name>
</gene>
<feature type="compositionally biased region" description="Low complexity" evidence="3">
    <location>
        <begin position="771"/>
        <end position="780"/>
    </location>
</feature>
<feature type="compositionally biased region" description="Gly residues" evidence="3">
    <location>
        <begin position="588"/>
        <end position="602"/>
    </location>
</feature>
<name>A0A1D2A6R6_AUXPR</name>
<dbReference type="InterPro" id="IPR011989">
    <property type="entry name" value="ARM-like"/>
</dbReference>
<dbReference type="EMBL" id="GDKF01003735">
    <property type="protein sequence ID" value="JAT74887.1"/>
    <property type="molecule type" value="Transcribed_RNA"/>
</dbReference>
<keyword evidence="2" id="KW-0131">Cell cycle</keyword>
<protein>
    <recommendedName>
        <fullName evidence="5">Serine/threonine-protein phosphatase 6 regulatory subunit 2</fullName>
    </recommendedName>
</protein>
<feature type="compositionally biased region" description="Low complexity" evidence="3">
    <location>
        <begin position="613"/>
        <end position="634"/>
    </location>
</feature>
<comment type="similarity">
    <text evidence="1">Belongs to the SAPS family.</text>
</comment>
<evidence type="ECO:0000313" key="4">
    <source>
        <dbReference type="EMBL" id="JAT74887.1"/>
    </source>
</evidence>
<dbReference type="PANTHER" id="PTHR12634">
    <property type="entry name" value="SIT4 YEAST -ASSOCIATING PROTEIN-RELATED"/>
    <property type="match status" value="1"/>
</dbReference>
<dbReference type="Pfam" id="PF04499">
    <property type="entry name" value="SAPS"/>
    <property type="match status" value="2"/>
</dbReference>
<dbReference type="InterPro" id="IPR007587">
    <property type="entry name" value="SAPS"/>
</dbReference>
<feature type="region of interest" description="Disordered" evidence="3">
    <location>
        <begin position="588"/>
        <end position="641"/>
    </location>
</feature>
<evidence type="ECO:0000256" key="2">
    <source>
        <dbReference type="ARBA" id="ARBA00023306"/>
    </source>
</evidence>